<feature type="transmembrane region" description="Helical" evidence="9">
    <location>
        <begin position="100"/>
        <end position="122"/>
    </location>
</feature>
<reference evidence="11 12" key="1">
    <citation type="submission" date="2019-03" db="EMBL/GenBank/DDBJ databases">
        <title>Genomic Encyclopedia of Type Strains, Phase IV (KMG-IV): sequencing the most valuable type-strain genomes for metagenomic binning, comparative biology and taxonomic classification.</title>
        <authorList>
            <person name="Goeker M."/>
        </authorList>
    </citation>
    <scope>NUCLEOTIDE SEQUENCE [LARGE SCALE GENOMIC DNA]</scope>
    <source>
        <strain evidence="11 12">DSM 203</strain>
    </source>
</reference>
<keyword evidence="7 9" id="KW-0472">Membrane</keyword>
<feature type="transmembrane region" description="Helical" evidence="9">
    <location>
        <begin position="142"/>
        <end position="160"/>
    </location>
</feature>
<organism evidence="11 12">
    <name type="scientific">Marichromatium gracile</name>
    <name type="common">Chromatium gracile</name>
    <dbReference type="NCBI Taxonomy" id="1048"/>
    <lineage>
        <taxon>Bacteria</taxon>
        <taxon>Pseudomonadati</taxon>
        <taxon>Pseudomonadota</taxon>
        <taxon>Gammaproteobacteria</taxon>
        <taxon>Chromatiales</taxon>
        <taxon>Chromatiaceae</taxon>
        <taxon>Marichromatium</taxon>
    </lineage>
</organism>
<feature type="domain" description="Tripartite ATP-independent periplasmic transporters DctQ component" evidence="10">
    <location>
        <begin position="37"/>
        <end position="167"/>
    </location>
</feature>
<dbReference type="InterPro" id="IPR007387">
    <property type="entry name" value="TRAP_DctQ"/>
</dbReference>
<dbReference type="Proteomes" id="UP000295247">
    <property type="component" value="Unassembled WGS sequence"/>
</dbReference>
<keyword evidence="2 9" id="KW-0813">Transport</keyword>
<feature type="transmembrane region" description="Helical" evidence="9">
    <location>
        <begin position="63"/>
        <end position="79"/>
    </location>
</feature>
<keyword evidence="3" id="KW-1003">Cell membrane</keyword>
<accession>A0A4R4AI92</accession>
<dbReference type="EMBL" id="SMDC01000002">
    <property type="protein sequence ID" value="TCW38489.1"/>
    <property type="molecule type" value="Genomic_DNA"/>
</dbReference>
<dbReference type="AlphaFoldDB" id="A0A4R4AI92"/>
<comment type="function">
    <text evidence="9">Part of the tripartite ATP-independent periplasmic (TRAP) transport system.</text>
</comment>
<evidence type="ECO:0000256" key="6">
    <source>
        <dbReference type="ARBA" id="ARBA00022989"/>
    </source>
</evidence>
<dbReference type="GO" id="GO:0005886">
    <property type="term" value="C:plasma membrane"/>
    <property type="evidence" value="ECO:0007669"/>
    <property type="project" value="UniProtKB-SubCell"/>
</dbReference>
<evidence type="ECO:0000259" key="10">
    <source>
        <dbReference type="Pfam" id="PF04290"/>
    </source>
</evidence>
<dbReference type="GO" id="GO:0022857">
    <property type="term" value="F:transmembrane transporter activity"/>
    <property type="evidence" value="ECO:0007669"/>
    <property type="project" value="UniProtKB-UniRule"/>
</dbReference>
<comment type="subunit">
    <text evidence="9">The complex comprises the extracytoplasmic solute receptor protein and the two transmembrane proteins.</text>
</comment>
<keyword evidence="5 9" id="KW-0812">Transmembrane</keyword>
<feature type="transmembrane region" description="Helical" evidence="9">
    <location>
        <begin position="29"/>
        <end position="51"/>
    </location>
</feature>
<gene>
    <name evidence="11" type="ORF">EDC29_102385</name>
</gene>
<evidence type="ECO:0000256" key="7">
    <source>
        <dbReference type="ARBA" id="ARBA00023136"/>
    </source>
</evidence>
<dbReference type="PANTHER" id="PTHR35011:SF4">
    <property type="entry name" value="SLL1102 PROTEIN"/>
    <property type="match status" value="1"/>
</dbReference>
<dbReference type="Pfam" id="PF04290">
    <property type="entry name" value="DctQ"/>
    <property type="match status" value="1"/>
</dbReference>
<name>A0A4R4AI92_MARGR</name>
<evidence type="ECO:0000256" key="1">
    <source>
        <dbReference type="ARBA" id="ARBA00004429"/>
    </source>
</evidence>
<evidence type="ECO:0000256" key="4">
    <source>
        <dbReference type="ARBA" id="ARBA00022519"/>
    </source>
</evidence>
<evidence type="ECO:0000256" key="8">
    <source>
        <dbReference type="ARBA" id="ARBA00038436"/>
    </source>
</evidence>
<sequence length="190" mass="21175">MNNHSATRAARLLALADRVERTIRRIGELVAWLALAMVLVTFTVVVLRYVFDLGWIALQESVTYLHGLMFMLAIAYTFGANGHVRVDILYQRWSRRTRAWIDLGGTLLLLLPVCGFILWLGWDYVAESWRVREASREAGGLPGVYLLKTLILVMPALLLAQGLSYALRNALYLAGVDSALPASEGESARV</sequence>
<dbReference type="PANTHER" id="PTHR35011">
    <property type="entry name" value="2,3-DIKETO-L-GULONATE TRAP TRANSPORTER SMALL PERMEASE PROTEIN YIAM"/>
    <property type="match status" value="1"/>
</dbReference>
<evidence type="ECO:0000256" key="9">
    <source>
        <dbReference type="RuleBase" id="RU369079"/>
    </source>
</evidence>
<protein>
    <recommendedName>
        <fullName evidence="9">TRAP transporter small permease protein</fullName>
    </recommendedName>
</protein>
<evidence type="ECO:0000313" key="12">
    <source>
        <dbReference type="Proteomes" id="UP000295247"/>
    </source>
</evidence>
<keyword evidence="4 9" id="KW-0997">Cell inner membrane</keyword>
<evidence type="ECO:0000256" key="2">
    <source>
        <dbReference type="ARBA" id="ARBA00022448"/>
    </source>
</evidence>
<comment type="subcellular location">
    <subcellularLocation>
        <location evidence="1 9">Cell inner membrane</location>
        <topology evidence="1 9">Multi-pass membrane protein</topology>
    </subcellularLocation>
</comment>
<evidence type="ECO:0000256" key="5">
    <source>
        <dbReference type="ARBA" id="ARBA00022692"/>
    </source>
</evidence>
<proteinExistence type="inferred from homology"/>
<keyword evidence="6 9" id="KW-1133">Transmembrane helix</keyword>
<evidence type="ECO:0000256" key="3">
    <source>
        <dbReference type="ARBA" id="ARBA00022475"/>
    </source>
</evidence>
<dbReference type="RefSeq" id="WP_123140887.1">
    <property type="nucleotide sequence ID" value="NZ_NRRH01000007.1"/>
</dbReference>
<dbReference type="InterPro" id="IPR055348">
    <property type="entry name" value="DctQ"/>
</dbReference>
<evidence type="ECO:0000313" key="11">
    <source>
        <dbReference type="EMBL" id="TCW38489.1"/>
    </source>
</evidence>
<comment type="caution">
    <text evidence="11">The sequence shown here is derived from an EMBL/GenBank/DDBJ whole genome shotgun (WGS) entry which is preliminary data.</text>
</comment>
<comment type="similarity">
    <text evidence="8 9">Belongs to the TRAP transporter small permease family.</text>
</comment>